<dbReference type="InterPro" id="IPR011704">
    <property type="entry name" value="ATPase_dyneun-rel_AAA"/>
</dbReference>
<dbReference type="InterPro" id="IPR052934">
    <property type="entry name" value="Methyl-DNA_Rec/Restrict_Enz"/>
</dbReference>
<dbReference type="SUPFAM" id="SSF52540">
    <property type="entry name" value="P-loop containing nucleoside triphosphate hydrolases"/>
    <property type="match status" value="1"/>
</dbReference>
<organism evidence="2 3">
    <name type="scientific">Lampropedia aestuarii</name>
    <dbReference type="NCBI Taxonomy" id="2562762"/>
    <lineage>
        <taxon>Bacteria</taxon>
        <taxon>Pseudomonadati</taxon>
        <taxon>Pseudomonadota</taxon>
        <taxon>Betaproteobacteria</taxon>
        <taxon>Burkholderiales</taxon>
        <taxon>Comamonadaceae</taxon>
        <taxon>Lampropedia</taxon>
    </lineage>
</organism>
<feature type="domain" description="ATPase dynein-related AAA" evidence="1">
    <location>
        <begin position="120"/>
        <end position="240"/>
    </location>
</feature>
<evidence type="ECO:0000259" key="1">
    <source>
        <dbReference type="Pfam" id="PF07728"/>
    </source>
</evidence>
<dbReference type="PANTHER" id="PTHR37291">
    <property type="entry name" value="5-METHYLCYTOSINE-SPECIFIC RESTRICTION ENZYME B"/>
    <property type="match status" value="1"/>
</dbReference>
<dbReference type="Gene3D" id="3.40.50.300">
    <property type="entry name" value="P-loop containing nucleotide triphosphate hydrolases"/>
    <property type="match status" value="1"/>
</dbReference>
<dbReference type="OrthoDB" id="9781481at2"/>
<evidence type="ECO:0000313" key="2">
    <source>
        <dbReference type="EMBL" id="THJ34335.1"/>
    </source>
</evidence>
<keyword evidence="3" id="KW-1185">Reference proteome</keyword>
<dbReference type="GO" id="GO:0005524">
    <property type="term" value="F:ATP binding"/>
    <property type="evidence" value="ECO:0007669"/>
    <property type="project" value="InterPro"/>
</dbReference>
<dbReference type="Proteomes" id="UP000306236">
    <property type="component" value="Unassembled WGS sequence"/>
</dbReference>
<dbReference type="AlphaFoldDB" id="A0A4S5BTL8"/>
<dbReference type="InterPro" id="IPR027417">
    <property type="entry name" value="P-loop_NTPase"/>
</dbReference>
<comment type="caution">
    <text evidence="2">The sequence shown here is derived from an EMBL/GenBank/DDBJ whole genome shotgun (WGS) entry which is preliminary data.</text>
</comment>
<name>A0A4S5BTL8_9BURK</name>
<dbReference type="GO" id="GO:0016887">
    <property type="term" value="F:ATP hydrolysis activity"/>
    <property type="evidence" value="ECO:0007669"/>
    <property type="project" value="InterPro"/>
</dbReference>
<dbReference type="PANTHER" id="PTHR37291:SF1">
    <property type="entry name" value="TYPE IV METHYL-DIRECTED RESTRICTION ENZYME ECOKMCRB SUBUNIT"/>
    <property type="match status" value="1"/>
</dbReference>
<evidence type="ECO:0000313" key="3">
    <source>
        <dbReference type="Proteomes" id="UP000306236"/>
    </source>
</evidence>
<protein>
    <recommendedName>
        <fullName evidence="1">ATPase dynein-related AAA domain-containing protein</fullName>
    </recommendedName>
</protein>
<accession>A0A4S5BTL8</accession>
<dbReference type="EMBL" id="SSWX01000007">
    <property type="protein sequence ID" value="THJ34335.1"/>
    <property type="molecule type" value="Genomic_DNA"/>
</dbReference>
<sequence>MSIEEASSDGQTRQYCFAHDEARIGWCDVGNLESEQFEHDENLGVKEKSSLRNFGFRIQVGDIVVCLKTVKTIQAVGVVTGPYVYEETVPVGVREDYVHKLQVHWLATGLNLDITSINGGKQLTLQTVYRLWNMSWPNLQKALTDANIELRGLDLRKRDEQFPYVLVIDEINRGNVSRIFGELITLLEPSKRAGAAEALSVTLPYSKTKFSVPSNVYIIGTMNTTDRSLAGLDVALRRRFEFEELMPDPDALKGVVVSEGGLSVNIAELLRVMNERIEALLDRAHQLGHAYFMELREDASRARLAQVFKNRVIPLLQEYFFDDWERIAWILNDHRKPAGQRFVQKHGKSLDVLFGENHGVQAVDKRWCLNPLAFDALASFAGVIDAGTMGSAMVAKAPEQDAKTADIVN</sequence>
<reference evidence="2 3" key="1">
    <citation type="submission" date="2019-04" db="EMBL/GenBank/DDBJ databases">
        <title>Lampropedia sp YIM MLB12 draf genome.</title>
        <authorList>
            <person name="Wang Y.-X."/>
        </authorList>
    </citation>
    <scope>NUCLEOTIDE SEQUENCE [LARGE SCALE GENOMIC DNA]</scope>
    <source>
        <strain evidence="2 3">YIM MLB12</strain>
    </source>
</reference>
<proteinExistence type="predicted"/>
<gene>
    <name evidence="2" type="ORF">E8K88_06620</name>
</gene>
<dbReference type="Pfam" id="PF07728">
    <property type="entry name" value="AAA_5"/>
    <property type="match status" value="1"/>
</dbReference>